<evidence type="ECO:0000256" key="3">
    <source>
        <dbReference type="SAM" id="MobiDB-lite"/>
    </source>
</evidence>
<dbReference type="AlphaFoldDB" id="A0A0C3SFB4"/>
<dbReference type="PROSITE" id="PS50222">
    <property type="entry name" value="EF_HAND_2"/>
    <property type="match status" value="2"/>
</dbReference>
<dbReference type="OrthoDB" id="429467at2759"/>
<sequence>MSHFLSPNITPQSTPSKLTRSQKSRQRREPSGVFSLFQPPQIQQFREAFSLIDHDGDGIVSEQDLKHIFTSLGITPTRKTMDELLADRPGDRRGSTVHSRAATFEPDVDPSSDRGITFPMFLTMMGEHLYDFDTEAELLEAFECFDENDSGFVKCDEMRKWLSDVGEKMDSYEIDKLLKGPFTDRHGNFNYREWVKVLRINAENEEADSPM</sequence>
<dbReference type="HOGENOM" id="CLU_061288_9_2_1"/>
<organism evidence="5 6">
    <name type="scientific">Phlebiopsis gigantea (strain 11061_1 CR5-6)</name>
    <name type="common">White-rot fungus</name>
    <name type="synonym">Peniophora gigantea</name>
    <dbReference type="NCBI Taxonomy" id="745531"/>
    <lineage>
        <taxon>Eukaryota</taxon>
        <taxon>Fungi</taxon>
        <taxon>Dikarya</taxon>
        <taxon>Basidiomycota</taxon>
        <taxon>Agaricomycotina</taxon>
        <taxon>Agaricomycetes</taxon>
        <taxon>Polyporales</taxon>
        <taxon>Phanerochaetaceae</taxon>
        <taxon>Phlebiopsis</taxon>
    </lineage>
</organism>
<dbReference type="InterPro" id="IPR002048">
    <property type="entry name" value="EF_hand_dom"/>
</dbReference>
<dbReference type="PANTHER" id="PTHR23049">
    <property type="entry name" value="MYOSIN REGULATORY LIGHT CHAIN 2"/>
    <property type="match status" value="1"/>
</dbReference>
<reference evidence="5 6" key="1">
    <citation type="journal article" date="2014" name="PLoS Genet.">
        <title>Analysis of the Phlebiopsis gigantea genome, transcriptome and secretome provides insight into its pioneer colonization strategies of wood.</title>
        <authorList>
            <person name="Hori C."/>
            <person name="Ishida T."/>
            <person name="Igarashi K."/>
            <person name="Samejima M."/>
            <person name="Suzuki H."/>
            <person name="Master E."/>
            <person name="Ferreira P."/>
            <person name="Ruiz-Duenas F.J."/>
            <person name="Held B."/>
            <person name="Canessa P."/>
            <person name="Larrondo L.F."/>
            <person name="Schmoll M."/>
            <person name="Druzhinina I.S."/>
            <person name="Kubicek C.P."/>
            <person name="Gaskell J.A."/>
            <person name="Kersten P."/>
            <person name="St John F."/>
            <person name="Glasner J."/>
            <person name="Sabat G."/>
            <person name="Splinter BonDurant S."/>
            <person name="Syed K."/>
            <person name="Yadav J."/>
            <person name="Mgbeahuruike A.C."/>
            <person name="Kovalchuk A."/>
            <person name="Asiegbu F.O."/>
            <person name="Lackner G."/>
            <person name="Hoffmeister D."/>
            <person name="Rencoret J."/>
            <person name="Gutierrez A."/>
            <person name="Sun H."/>
            <person name="Lindquist E."/>
            <person name="Barry K."/>
            <person name="Riley R."/>
            <person name="Grigoriev I.V."/>
            <person name="Henrissat B."/>
            <person name="Kues U."/>
            <person name="Berka R.M."/>
            <person name="Martinez A.T."/>
            <person name="Covert S.F."/>
            <person name="Blanchette R.A."/>
            <person name="Cullen D."/>
        </authorList>
    </citation>
    <scope>NUCLEOTIDE SEQUENCE [LARGE SCALE GENOMIC DNA]</scope>
    <source>
        <strain evidence="5 6">11061_1 CR5-6</strain>
    </source>
</reference>
<feature type="domain" description="EF-hand" evidence="4">
    <location>
        <begin position="40"/>
        <end position="75"/>
    </location>
</feature>
<dbReference type="SMART" id="SM00054">
    <property type="entry name" value="EFh"/>
    <property type="match status" value="2"/>
</dbReference>
<dbReference type="STRING" id="745531.A0A0C3SFB4"/>
<dbReference type="EMBL" id="KN840444">
    <property type="protein sequence ID" value="KIP11790.1"/>
    <property type="molecule type" value="Genomic_DNA"/>
</dbReference>
<dbReference type="SUPFAM" id="SSF47473">
    <property type="entry name" value="EF-hand"/>
    <property type="match status" value="1"/>
</dbReference>
<dbReference type="InterPro" id="IPR050403">
    <property type="entry name" value="Myosin_RLC"/>
</dbReference>
<feature type="region of interest" description="Disordered" evidence="3">
    <location>
        <begin position="1"/>
        <end position="35"/>
    </location>
</feature>
<dbReference type="PROSITE" id="PS00018">
    <property type="entry name" value="EF_HAND_1"/>
    <property type="match status" value="1"/>
</dbReference>
<protein>
    <recommendedName>
        <fullName evidence="4">EF-hand domain-containing protein</fullName>
    </recommendedName>
</protein>
<dbReference type="Proteomes" id="UP000053257">
    <property type="component" value="Unassembled WGS sequence"/>
</dbReference>
<feature type="domain" description="EF-hand" evidence="4">
    <location>
        <begin position="133"/>
        <end position="168"/>
    </location>
</feature>
<evidence type="ECO:0000259" key="4">
    <source>
        <dbReference type="PROSITE" id="PS50222"/>
    </source>
</evidence>
<keyword evidence="1" id="KW-0677">Repeat</keyword>
<dbReference type="FunFam" id="1.10.238.10:FF:000001">
    <property type="entry name" value="Calmodulin 1"/>
    <property type="match status" value="1"/>
</dbReference>
<dbReference type="GO" id="GO:0005509">
    <property type="term" value="F:calcium ion binding"/>
    <property type="evidence" value="ECO:0007669"/>
    <property type="project" value="InterPro"/>
</dbReference>
<evidence type="ECO:0000313" key="6">
    <source>
        <dbReference type="Proteomes" id="UP000053257"/>
    </source>
</evidence>
<dbReference type="Pfam" id="PF13405">
    <property type="entry name" value="EF-hand_6"/>
    <property type="match status" value="1"/>
</dbReference>
<feature type="region of interest" description="Disordered" evidence="3">
    <location>
        <begin position="87"/>
        <end position="110"/>
    </location>
</feature>
<keyword evidence="2" id="KW-0106">Calcium</keyword>
<dbReference type="CDD" id="cd00051">
    <property type="entry name" value="EFh"/>
    <property type="match status" value="1"/>
</dbReference>
<evidence type="ECO:0000313" key="5">
    <source>
        <dbReference type="EMBL" id="KIP11790.1"/>
    </source>
</evidence>
<evidence type="ECO:0000256" key="2">
    <source>
        <dbReference type="ARBA" id="ARBA00022837"/>
    </source>
</evidence>
<dbReference type="Gene3D" id="1.10.238.10">
    <property type="entry name" value="EF-hand"/>
    <property type="match status" value="2"/>
</dbReference>
<name>A0A0C3SFB4_PHLG1</name>
<keyword evidence="6" id="KW-1185">Reference proteome</keyword>
<dbReference type="InterPro" id="IPR018247">
    <property type="entry name" value="EF_Hand_1_Ca_BS"/>
</dbReference>
<gene>
    <name evidence="5" type="ORF">PHLGIDRAFT_83121</name>
</gene>
<proteinExistence type="predicted"/>
<accession>A0A0C3SFB4</accession>
<dbReference type="InterPro" id="IPR011992">
    <property type="entry name" value="EF-hand-dom_pair"/>
</dbReference>
<evidence type="ECO:0000256" key="1">
    <source>
        <dbReference type="ARBA" id="ARBA00022737"/>
    </source>
</evidence>
<feature type="compositionally biased region" description="Polar residues" evidence="3">
    <location>
        <begin position="1"/>
        <end position="19"/>
    </location>
</feature>